<comment type="caution">
    <text evidence="2">The sequence shown here is derived from an EMBL/GenBank/DDBJ whole genome shotgun (WGS) entry which is preliminary data.</text>
</comment>
<dbReference type="RefSeq" id="WP_154282858.1">
    <property type="nucleotide sequence ID" value="NZ_JBHUJQ010000001.1"/>
</dbReference>
<keyword evidence="1" id="KW-0472">Membrane</keyword>
<evidence type="ECO:0000256" key="1">
    <source>
        <dbReference type="SAM" id="Phobius"/>
    </source>
</evidence>
<keyword evidence="1" id="KW-0812">Transmembrane</keyword>
<sequence>MIEKILHWRKGLFDSNYQVSEHAFLKFSINFSSFKNSAIATTQEAIYLLRSEGYSNPETRIFNQKNEVLAIIRYDWISFKAKIFCTSGEEFDWSYQNSWLSRWSVNNHKDKQVIYNSSSGGGLIHSNIEDDLLIVAGLFIREYYTRILYLFIILMVVLSTGRSIF</sequence>
<dbReference type="EMBL" id="WKKH01000053">
    <property type="protein sequence ID" value="MRX78453.1"/>
    <property type="molecule type" value="Genomic_DNA"/>
</dbReference>
<feature type="transmembrane region" description="Helical" evidence="1">
    <location>
        <begin position="147"/>
        <end position="164"/>
    </location>
</feature>
<protein>
    <submittedName>
        <fullName evidence="2">Uncharacterized protein</fullName>
    </submittedName>
</protein>
<reference evidence="2 3" key="1">
    <citation type="submission" date="2019-11" db="EMBL/GenBank/DDBJ databases">
        <title>Pedobacter petrophilus genome.</title>
        <authorList>
            <person name="Feldbauer M.J."/>
            <person name="Newman J.D."/>
        </authorList>
    </citation>
    <scope>NUCLEOTIDE SEQUENCE [LARGE SCALE GENOMIC DNA]</scope>
    <source>
        <strain evidence="2 3">LMG 29686</strain>
    </source>
</reference>
<keyword evidence="1" id="KW-1133">Transmembrane helix</keyword>
<evidence type="ECO:0000313" key="3">
    <source>
        <dbReference type="Proteomes" id="UP000487757"/>
    </source>
</evidence>
<accession>A0A7K0G3S1</accession>
<dbReference type="OrthoDB" id="955690at2"/>
<evidence type="ECO:0000313" key="2">
    <source>
        <dbReference type="EMBL" id="MRX78453.1"/>
    </source>
</evidence>
<organism evidence="2 3">
    <name type="scientific">Pedobacter petrophilus</name>
    <dbReference type="NCBI Taxonomy" id="1908241"/>
    <lineage>
        <taxon>Bacteria</taxon>
        <taxon>Pseudomonadati</taxon>
        <taxon>Bacteroidota</taxon>
        <taxon>Sphingobacteriia</taxon>
        <taxon>Sphingobacteriales</taxon>
        <taxon>Sphingobacteriaceae</taxon>
        <taxon>Pedobacter</taxon>
    </lineage>
</organism>
<dbReference type="Proteomes" id="UP000487757">
    <property type="component" value="Unassembled WGS sequence"/>
</dbReference>
<proteinExistence type="predicted"/>
<keyword evidence="3" id="KW-1185">Reference proteome</keyword>
<dbReference type="AlphaFoldDB" id="A0A7K0G3S1"/>
<gene>
    <name evidence="2" type="ORF">GJU39_20440</name>
</gene>
<name>A0A7K0G3S1_9SPHI</name>